<reference evidence="6 7" key="1">
    <citation type="submission" date="2013-12" db="EMBL/GenBank/DDBJ databases">
        <title>Comparative genomics of Petrotoga isolates.</title>
        <authorList>
            <person name="Nesbo C.L."/>
            <person name="Charchuk R."/>
            <person name="Chow K."/>
        </authorList>
    </citation>
    <scope>NUCLEOTIDE SEQUENCE [LARGE SCALE GENOMIC DNA]</scope>
    <source>
        <strain evidence="6 7">DSM 10691</strain>
    </source>
</reference>
<dbReference type="PANTHER" id="PTHR21262">
    <property type="entry name" value="GUANOSINE-3',5'-BIS DIPHOSPHATE 3'-PYROPHOSPHOHYDROLASE"/>
    <property type="match status" value="1"/>
</dbReference>
<evidence type="ECO:0000256" key="3">
    <source>
        <dbReference type="RuleBase" id="RU003847"/>
    </source>
</evidence>
<dbReference type="RefSeq" id="WP_103078253.1">
    <property type="nucleotide sequence ID" value="NZ_AZRM01000010.1"/>
</dbReference>
<dbReference type="Gene3D" id="1.10.3210.10">
    <property type="entry name" value="Hypothetical protein af1432"/>
    <property type="match status" value="1"/>
</dbReference>
<dbReference type="GO" id="GO:0005886">
    <property type="term" value="C:plasma membrane"/>
    <property type="evidence" value="ECO:0007669"/>
    <property type="project" value="TreeGrafter"/>
</dbReference>
<dbReference type="AlphaFoldDB" id="A0A2K1PGA6"/>
<dbReference type="InterPro" id="IPR012675">
    <property type="entry name" value="Beta-grasp_dom_sf"/>
</dbReference>
<keyword evidence="2" id="KW-0694">RNA-binding</keyword>
<dbReference type="FunFam" id="1.10.3210.10:FF:000001">
    <property type="entry name" value="GTP pyrophosphokinase RelA"/>
    <property type="match status" value="1"/>
</dbReference>
<dbReference type="NCBIfam" id="TIGR00691">
    <property type="entry name" value="spoT_relA"/>
    <property type="match status" value="1"/>
</dbReference>
<protein>
    <submittedName>
        <fullName evidence="6">(P)ppGpp synthetase</fullName>
    </submittedName>
</protein>
<dbReference type="CDD" id="cd00077">
    <property type="entry name" value="HDc"/>
    <property type="match status" value="1"/>
</dbReference>
<dbReference type="Gene3D" id="3.10.20.30">
    <property type="match status" value="1"/>
</dbReference>
<dbReference type="SMART" id="SM00471">
    <property type="entry name" value="HDc"/>
    <property type="match status" value="1"/>
</dbReference>
<dbReference type="Pfam" id="PF02824">
    <property type="entry name" value="TGS"/>
    <property type="match status" value="1"/>
</dbReference>
<accession>A0A2K1PGA6</accession>
<dbReference type="InterPro" id="IPR006674">
    <property type="entry name" value="HD_domain"/>
</dbReference>
<dbReference type="Pfam" id="PF13328">
    <property type="entry name" value="HD_4"/>
    <property type="match status" value="1"/>
</dbReference>
<evidence type="ECO:0000256" key="1">
    <source>
        <dbReference type="ARBA" id="ARBA00025704"/>
    </source>
</evidence>
<sequence>MLIESKSYEKEVEKLLNVRLTKREKELIRAAYDLAEISHSGQYRDSGEEFFEHPKSVGLILAGLKMDVDTIIAGLLHDVVEDCGVSIDKIKDLFGIDVANIVSGVTKISNLKLNERLNEKDMKSLEKVETIRKMLFAMSEDIRVIIVKLADRLHNMRTLEFVDRKKQIAKADETLKIYAPIAHRLGIYKIKEELEDLSFRFLYPDTYFDLKTKIEEKLRLGQNRLDEYAQIIKQELDNQKIKAMVEGRSKHLYSIWDKMIRKGKTLDEIYDYIALRIITEDQNKCYAALGIIHSIWSPIPGRIKDYIATPKFNGYKSLHTTVITHKGDPLEIQIRDWKMHEEAEYGLAAHWVYKEGVSPEKLKFLNDLMELHKYIAQNAFELKDIETNLLSKEIFVFTPKGEIIHLPRGATPIDFAFAIHTEVGNHFSGAKVNGKLVPISYKLQTGDIVEILINRNFQGPSIDWLKYAHSPKTISKIKKYYRQKNEVELIEKGKDKFRELSKKLNFSMDEILEKLKEIGFYIKYNIKSDEEFFIKLSLQDISINTIRNIFTLSEKEEEKMVPTVEKSISNRKGISVLVDGEEGVESYFAKCCMPVPGDEIIGVITRRGIGIHRKDCKNIQDIDESKKVTAEWNEYNQNKFSTVLMIDVESKNVLNNVRNVINNEGGHIEKFEMTNNSNYLNIRIYLAVQNLKHLSLLSNKLKNSKGVYSVRRV</sequence>
<dbReference type="OrthoDB" id="9805041at2"/>
<feature type="domain" description="TGS" evidence="5">
    <location>
        <begin position="392"/>
        <end position="453"/>
    </location>
</feature>
<dbReference type="InterPro" id="IPR012676">
    <property type="entry name" value="TGS-like"/>
</dbReference>
<dbReference type="Proteomes" id="UP000236199">
    <property type="component" value="Unassembled WGS sequence"/>
</dbReference>
<dbReference type="SUPFAM" id="SSF81271">
    <property type="entry name" value="TGS-like"/>
    <property type="match status" value="1"/>
</dbReference>
<dbReference type="Pfam" id="PF04607">
    <property type="entry name" value="RelA_SpoT"/>
    <property type="match status" value="1"/>
</dbReference>
<evidence type="ECO:0000313" key="7">
    <source>
        <dbReference type="Proteomes" id="UP000236199"/>
    </source>
</evidence>
<comment type="similarity">
    <text evidence="3">Belongs to the relA/spoT family.</text>
</comment>
<dbReference type="InterPro" id="IPR004095">
    <property type="entry name" value="TGS"/>
</dbReference>
<organism evidence="6 7">
    <name type="scientific">Petrotoga miotherma DSM 10691</name>
    <dbReference type="NCBI Taxonomy" id="1434326"/>
    <lineage>
        <taxon>Bacteria</taxon>
        <taxon>Thermotogati</taxon>
        <taxon>Thermotogota</taxon>
        <taxon>Thermotogae</taxon>
        <taxon>Petrotogales</taxon>
        <taxon>Petrotogaceae</taxon>
        <taxon>Petrotoga</taxon>
    </lineage>
</organism>
<dbReference type="PROSITE" id="PS51880">
    <property type="entry name" value="TGS"/>
    <property type="match status" value="1"/>
</dbReference>
<dbReference type="CDD" id="cd01668">
    <property type="entry name" value="TGS_RSH"/>
    <property type="match status" value="1"/>
</dbReference>
<evidence type="ECO:0000313" key="6">
    <source>
        <dbReference type="EMBL" id="PNS01809.1"/>
    </source>
</evidence>
<keyword evidence="7" id="KW-1185">Reference proteome</keyword>
<dbReference type="Pfam" id="PF13291">
    <property type="entry name" value="ACT_4"/>
    <property type="match status" value="1"/>
</dbReference>
<dbReference type="FunFam" id="3.30.460.10:FF:000001">
    <property type="entry name" value="GTP pyrophosphokinase RelA"/>
    <property type="match status" value="1"/>
</dbReference>
<gene>
    <name evidence="6" type="ORF">X928_02165</name>
</gene>
<comment type="caution">
    <text evidence="6">The sequence shown here is derived from an EMBL/GenBank/DDBJ whole genome shotgun (WGS) entry which is preliminary data.</text>
</comment>
<dbReference type="InterPro" id="IPR004811">
    <property type="entry name" value="RelA/Spo_fam"/>
</dbReference>
<proteinExistence type="inferred from homology"/>
<dbReference type="PANTHER" id="PTHR21262:SF31">
    <property type="entry name" value="GTP PYROPHOSPHOKINASE"/>
    <property type="match status" value="1"/>
</dbReference>
<feature type="domain" description="HD" evidence="4">
    <location>
        <begin position="50"/>
        <end position="156"/>
    </location>
</feature>
<evidence type="ECO:0000259" key="5">
    <source>
        <dbReference type="PROSITE" id="PS51880"/>
    </source>
</evidence>
<dbReference type="PROSITE" id="PS50889">
    <property type="entry name" value="S4"/>
    <property type="match status" value="1"/>
</dbReference>
<dbReference type="SMART" id="SM00954">
    <property type="entry name" value="RelA_SpoT"/>
    <property type="match status" value="1"/>
</dbReference>
<dbReference type="GO" id="GO:0015969">
    <property type="term" value="P:guanosine tetraphosphate metabolic process"/>
    <property type="evidence" value="ECO:0007669"/>
    <property type="project" value="InterPro"/>
</dbReference>
<dbReference type="FunFam" id="3.10.20.30:FF:000002">
    <property type="entry name" value="GTP pyrophosphokinase (RelA/SpoT)"/>
    <property type="match status" value="1"/>
</dbReference>
<dbReference type="EMBL" id="AZRM01000010">
    <property type="protein sequence ID" value="PNS01809.1"/>
    <property type="molecule type" value="Genomic_DNA"/>
</dbReference>
<comment type="pathway">
    <text evidence="1">Purine metabolism.</text>
</comment>
<dbReference type="InterPro" id="IPR033655">
    <property type="entry name" value="TGS_RelA/SpoT"/>
</dbReference>
<dbReference type="InterPro" id="IPR007685">
    <property type="entry name" value="RelA_SpoT"/>
</dbReference>
<dbReference type="CDD" id="cd05399">
    <property type="entry name" value="NT_Rel-Spo_like"/>
    <property type="match status" value="1"/>
</dbReference>
<dbReference type="SUPFAM" id="SSF109604">
    <property type="entry name" value="HD-domain/PDEase-like"/>
    <property type="match status" value="1"/>
</dbReference>
<dbReference type="SUPFAM" id="SSF81301">
    <property type="entry name" value="Nucleotidyltransferase"/>
    <property type="match status" value="1"/>
</dbReference>
<comment type="function">
    <text evidence="3">In eubacteria ppGpp (guanosine 3'-diphosphate 5'-diphosphate) is a mediator of the stringent response that coordinates a variety of cellular activities in response to changes in nutritional abundance.</text>
</comment>
<dbReference type="InterPro" id="IPR002912">
    <property type="entry name" value="ACT_dom"/>
</dbReference>
<dbReference type="PROSITE" id="PS51831">
    <property type="entry name" value="HD"/>
    <property type="match status" value="1"/>
</dbReference>
<dbReference type="GO" id="GO:0003723">
    <property type="term" value="F:RNA binding"/>
    <property type="evidence" value="ECO:0007669"/>
    <property type="project" value="UniProtKB-KW"/>
</dbReference>
<dbReference type="InterPro" id="IPR043519">
    <property type="entry name" value="NT_sf"/>
</dbReference>
<dbReference type="Gene3D" id="3.30.460.10">
    <property type="entry name" value="Beta Polymerase, domain 2"/>
    <property type="match status" value="1"/>
</dbReference>
<dbReference type="Gene3D" id="3.30.70.260">
    <property type="match status" value="1"/>
</dbReference>
<dbReference type="InterPro" id="IPR003607">
    <property type="entry name" value="HD/PDEase_dom"/>
</dbReference>
<evidence type="ECO:0000256" key="2">
    <source>
        <dbReference type="PROSITE-ProRule" id="PRU00182"/>
    </source>
</evidence>
<name>A0A2K1PGA6_9BACT</name>
<evidence type="ECO:0000259" key="4">
    <source>
        <dbReference type="PROSITE" id="PS51831"/>
    </source>
</evidence>